<sequence length="420" mass="47498">MIEMELNNFKDDGENCSSKESDWRNEKSLLVDSRKICSADNKIIRVENLKSTQVNEEYTYSETSLPQNYYEELPSEKKNNLGIIAEGTSNTEQLNALSANSECEINNNHGSIPDKICEENNLSSGSHFKALNATSKELCLNKSDTFLNLLANSDSEKILNTINSKMGNCSNKMKEFQLIRAASVMDYLERILSRKLKMRDLRKDAIVNACNNLKFFTMRPSLALIKYLLKCLVIQRQSGAKIVKAQVTKQKGSNKNKIDQSVSNVGIIRDDMVTKDDHSICTASVKPGTWFEDVDKDESPINKVDRWISLKDKEGKSKDRLNKNEDSFRIREDTELSTYSMDNSMISKEDLSICDASFKADKIQMSIPPSLFNGSDAFQSSGLNTVELLTGLEDVNMDESSIMKVDRWIFLKDKEGKNND</sequence>
<evidence type="ECO:0000313" key="2">
    <source>
        <dbReference type="Proteomes" id="UP001187531"/>
    </source>
</evidence>
<evidence type="ECO:0000313" key="1">
    <source>
        <dbReference type="EMBL" id="KAK2711460.1"/>
    </source>
</evidence>
<name>A0AA88HG94_ARTSF</name>
<protein>
    <submittedName>
        <fullName evidence="1">Uncharacterized protein</fullName>
    </submittedName>
</protein>
<accession>A0AA88HG94</accession>
<dbReference type="Proteomes" id="UP001187531">
    <property type="component" value="Unassembled WGS sequence"/>
</dbReference>
<reference evidence="1" key="1">
    <citation type="submission" date="2023-07" db="EMBL/GenBank/DDBJ databases">
        <title>Chromosome-level genome assembly of Artemia franciscana.</title>
        <authorList>
            <person name="Jo E."/>
        </authorList>
    </citation>
    <scope>NUCLEOTIDE SEQUENCE</scope>
    <source>
        <tissue evidence="1">Whole body</tissue>
    </source>
</reference>
<keyword evidence="2" id="KW-1185">Reference proteome</keyword>
<gene>
    <name evidence="1" type="ORF">QYM36_012584</name>
</gene>
<dbReference type="EMBL" id="JAVRJZ010000016">
    <property type="protein sequence ID" value="KAK2711460.1"/>
    <property type="molecule type" value="Genomic_DNA"/>
</dbReference>
<dbReference type="AlphaFoldDB" id="A0AA88HG94"/>
<proteinExistence type="predicted"/>
<comment type="caution">
    <text evidence="1">The sequence shown here is derived from an EMBL/GenBank/DDBJ whole genome shotgun (WGS) entry which is preliminary data.</text>
</comment>
<organism evidence="1 2">
    <name type="scientific">Artemia franciscana</name>
    <name type="common">Brine shrimp</name>
    <name type="synonym">Artemia sanfranciscana</name>
    <dbReference type="NCBI Taxonomy" id="6661"/>
    <lineage>
        <taxon>Eukaryota</taxon>
        <taxon>Metazoa</taxon>
        <taxon>Ecdysozoa</taxon>
        <taxon>Arthropoda</taxon>
        <taxon>Crustacea</taxon>
        <taxon>Branchiopoda</taxon>
        <taxon>Anostraca</taxon>
        <taxon>Artemiidae</taxon>
        <taxon>Artemia</taxon>
    </lineage>
</organism>